<feature type="region of interest" description="Disordered" evidence="18">
    <location>
        <begin position="1295"/>
        <end position="1357"/>
    </location>
</feature>
<feature type="chain" id="PRO_5043522892" evidence="20">
    <location>
        <begin position="31"/>
        <end position="1444"/>
    </location>
</feature>
<keyword evidence="23" id="KW-1185">Reference proteome</keyword>
<dbReference type="FunFam" id="2.10.25.10:FF:000015">
    <property type="entry name" value="neurexin-1 isoform X1"/>
    <property type="match status" value="1"/>
</dbReference>
<evidence type="ECO:0000256" key="13">
    <source>
        <dbReference type="ARBA" id="ARBA00023180"/>
    </source>
</evidence>
<evidence type="ECO:0000259" key="22">
    <source>
        <dbReference type="PROSITE" id="PS50026"/>
    </source>
</evidence>
<feature type="domain" description="Laminin G" evidence="21">
    <location>
        <begin position="875"/>
        <end position="1050"/>
    </location>
</feature>
<reference evidence="24" key="1">
    <citation type="submission" date="2025-08" db="UniProtKB">
        <authorList>
            <consortium name="RefSeq"/>
        </authorList>
    </citation>
    <scope>IDENTIFICATION</scope>
</reference>
<comment type="subcellular location">
    <subcellularLocation>
        <location evidence="16">Presynaptic cell membrane</location>
        <topology evidence="16">Single-pass type I membrane protein</topology>
    </subcellularLocation>
</comment>
<keyword evidence="9 19" id="KW-1133">Transmembrane helix</keyword>
<dbReference type="SMART" id="SM00294">
    <property type="entry name" value="4.1m"/>
    <property type="match status" value="1"/>
</dbReference>
<keyword evidence="12" id="KW-1015">Disulfide bond</keyword>
<evidence type="ECO:0000256" key="19">
    <source>
        <dbReference type="SAM" id="Phobius"/>
    </source>
</evidence>
<keyword evidence="14" id="KW-0357">Heparan sulfate</keyword>
<dbReference type="PANTHER" id="PTHR15036:SF90">
    <property type="entry name" value="NEUREXIN 1"/>
    <property type="match status" value="1"/>
</dbReference>
<evidence type="ECO:0000256" key="3">
    <source>
        <dbReference type="ARBA" id="ARBA00022723"/>
    </source>
</evidence>
<dbReference type="FunFam" id="2.10.25.10:FF:000029">
    <property type="entry name" value="neurexin-1 isoform X1"/>
    <property type="match status" value="1"/>
</dbReference>
<dbReference type="InterPro" id="IPR013320">
    <property type="entry name" value="ConA-like_dom_sf"/>
</dbReference>
<evidence type="ECO:0000256" key="11">
    <source>
        <dbReference type="ARBA" id="ARBA00023136"/>
    </source>
</evidence>
<evidence type="ECO:0000256" key="7">
    <source>
        <dbReference type="ARBA" id="ARBA00022889"/>
    </source>
</evidence>
<evidence type="ECO:0000256" key="16">
    <source>
        <dbReference type="ARBA" id="ARBA00035005"/>
    </source>
</evidence>
<keyword evidence="8" id="KW-0654">Proteoglycan</keyword>
<protein>
    <submittedName>
        <fullName evidence="24">Neurexin-1 isoform X21</fullName>
    </submittedName>
</protein>
<dbReference type="InterPro" id="IPR001791">
    <property type="entry name" value="Laminin_G"/>
</dbReference>
<dbReference type="Gene3D" id="2.60.120.200">
    <property type="match status" value="6"/>
</dbReference>
<dbReference type="FunFam" id="2.60.120.200:FF:000014">
    <property type="entry name" value="neurexin-1 isoform X1"/>
    <property type="match status" value="1"/>
</dbReference>
<evidence type="ECO:0000256" key="2">
    <source>
        <dbReference type="ARBA" id="ARBA00022692"/>
    </source>
</evidence>
<evidence type="ECO:0000256" key="12">
    <source>
        <dbReference type="ARBA" id="ARBA00023157"/>
    </source>
</evidence>
<feature type="signal peptide" evidence="20">
    <location>
        <begin position="1"/>
        <end position="30"/>
    </location>
</feature>
<keyword evidence="2 19" id="KW-0812">Transmembrane</keyword>
<dbReference type="GO" id="GO:0007416">
    <property type="term" value="P:synapse assembly"/>
    <property type="evidence" value="ECO:0007669"/>
    <property type="project" value="UniProtKB-ARBA"/>
</dbReference>
<dbReference type="FunFam" id="2.60.120.200:FF:000007">
    <property type="entry name" value="neurexin-1 isoform X1"/>
    <property type="match status" value="1"/>
</dbReference>
<keyword evidence="6" id="KW-0106">Calcium</keyword>
<evidence type="ECO:0000256" key="9">
    <source>
        <dbReference type="ARBA" id="ARBA00022989"/>
    </source>
</evidence>
<evidence type="ECO:0000256" key="14">
    <source>
        <dbReference type="ARBA" id="ARBA00023207"/>
    </source>
</evidence>
<evidence type="ECO:0000256" key="4">
    <source>
        <dbReference type="ARBA" id="ARBA00022729"/>
    </source>
</evidence>
<dbReference type="FunFam" id="2.60.120.200:FF:000003">
    <property type="entry name" value="neurexin-1 isoform X1"/>
    <property type="match status" value="1"/>
</dbReference>
<keyword evidence="13" id="KW-0325">Glycoprotein</keyword>
<feature type="domain" description="Laminin G" evidence="21">
    <location>
        <begin position="30"/>
        <end position="225"/>
    </location>
</feature>
<keyword evidence="10" id="KW-0770">Synapse</keyword>
<keyword evidence="11 19" id="KW-0472">Membrane</keyword>
<sequence>MGAALLQRGGCALLCLALLLLGCWAELGSGLEFPGAEGQWTRFPKWNACCESELSFELKTRAARGLVLYFDDEGFCDFLELVLTRGGRLQLSFSIFCAEPATLLADTPLNDGAWHRVRLRRQFRNTTLLIDRVEARWVEVQSKRRDMTVFSGLFVGGLPPELRAAALKLTRASVREHAPFRGWIRDVRVDAARTLPEDGAEVRLDDDEPSGGGPCEVEEGAGGVCLNGGVCSVVDDRAVCDCSRTGFRGEDCSQGLAHLMMGDQGKEEYIATFKGSEYFCYDLSQNPIQSSSDEITLSFKTLQRNGLMLHTGKSADYVNLALKNGAVSLVINLGSGAFEALVEPVNGKFNDNAWHDVKVTRNLRQVTISVDGILTTTGYTQEDYTMLGSDDFFYVGGSPSTADLPGSPVSNNFMGCLKEVVYKNNDVRLELSRLAKQGDPKMKIHGVVAFKCENVATLDPITFETPESFISLPKWNAKKTGSISFDFRTTEPNGLILFSHGKPRHQKDAKHPQMIKVDFFAIEMLDGHLYLLLDMGSGTIKIKALQKKVNDGEWYHVDFQRDGRSGTISVNTLRTPYTAPGESEILDLDDELYLGGLPENKAGLVFPTEVWTALLNYGYVGCIRDLFIDGQSKDIRQMAEVQSTAGVKPSCSRETAKPCLSNPCKNNGMCRDGWNRYVCDCSGTGYLGRSCEREATVLSYDGSMFMKIQLPVVMHTEAEDVSLRFRSQRAYGILMATTSRDSADTLRLELDAGRVKLTVNLGKGPETLFAGYNLNDNEWHTVRVVRRGKSLKLTVDDQQAMTGQMAGDHTRLEFHNIETGIITERRYLSSVPSNFIGHLQSLTFNGMAYIDLCKNGDIDYCELNARFGFRNIIADPVTFKTKSSYVALATLQAYTSMHLFFQFKTTSLDGLILYNSGDGNDFIVVELVKGYLHYVFDLGNGANLIKGSSNKPLNDNQWHNVMISRDTSNLHTVKIDTKITTQITAGARNLDLKSDLYIGGVAKETYKSLPKLVHAKEGFQGCLASVDLNGRLPDLISDALFCNGQIERGCEGPSTTCQEDSCSNQGVCLQQWDGFSCDCSMTSFSGPLCNDPGTTYIFSKGGGQITYKWPPNDRPSTRADRLAIGFSTVQKEAVLVRVDSSSGLGDYLELHIHQGKIGVKFNVGTDDIAIEESNAIINDGKYHVVRFTRSGGNATLQVDSWPVIERYPAGRQLTIFNSQATIIIGGKEQGQPFQGQLSGLYYNGLKVLNMAAENDANIAIVGNVRLVGEVPSSMTTESTATAMQSEMSTSIMETTTTLATSTARRGRPPTKEPVSQTTDDILVASAECPSDDEDIDPCEPSSANPTRVGGREPYPGSAEVIRESSSTTGMVVGIVAAAALCILILLYAMYKYRNRDEGSYHVDESRNYISNSAQSNGAVVKEKQPSSAKSANKNKKNKDKEYYV</sequence>
<dbReference type="SMART" id="SM00181">
    <property type="entry name" value="EGF"/>
    <property type="match status" value="3"/>
</dbReference>
<evidence type="ECO:0000259" key="21">
    <source>
        <dbReference type="PROSITE" id="PS50025"/>
    </source>
</evidence>
<feature type="domain" description="Laminin G" evidence="21">
    <location>
        <begin position="697"/>
        <end position="861"/>
    </location>
</feature>
<dbReference type="Gene3D" id="2.10.25.10">
    <property type="entry name" value="Laminin"/>
    <property type="match status" value="3"/>
</dbReference>
<dbReference type="InterPro" id="IPR000152">
    <property type="entry name" value="EGF-type_Asp/Asn_hydroxyl_site"/>
</dbReference>
<name>A0AAX6SLF6_HETGA</name>
<keyword evidence="1 17" id="KW-0245">EGF-like domain</keyword>
<evidence type="ECO:0000256" key="10">
    <source>
        <dbReference type="ARBA" id="ARBA00023018"/>
    </source>
</evidence>
<organism evidence="23 24">
    <name type="scientific">Heterocephalus glaber</name>
    <name type="common">Naked mole rat</name>
    <dbReference type="NCBI Taxonomy" id="10181"/>
    <lineage>
        <taxon>Eukaryota</taxon>
        <taxon>Metazoa</taxon>
        <taxon>Chordata</taxon>
        <taxon>Craniata</taxon>
        <taxon>Vertebrata</taxon>
        <taxon>Euteleostomi</taxon>
        <taxon>Mammalia</taxon>
        <taxon>Eutheria</taxon>
        <taxon>Euarchontoglires</taxon>
        <taxon>Glires</taxon>
        <taxon>Rodentia</taxon>
        <taxon>Hystricomorpha</taxon>
        <taxon>Bathyergidae</taxon>
        <taxon>Heterocephalus</taxon>
    </lineage>
</organism>
<dbReference type="FunFam" id="2.60.120.200:FF:000004">
    <property type="entry name" value="neurexin-1 isoform X1"/>
    <property type="match status" value="1"/>
</dbReference>
<evidence type="ECO:0000256" key="15">
    <source>
        <dbReference type="ARBA" id="ARBA00023273"/>
    </source>
</evidence>
<proteinExistence type="predicted"/>
<dbReference type="PROSITE" id="PS50025">
    <property type="entry name" value="LAM_G_DOMAIN"/>
    <property type="match status" value="6"/>
</dbReference>
<dbReference type="CDD" id="cd00110">
    <property type="entry name" value="LamG"/>
    <property type="match status" value="6"/>
</dbReference>
<keyword evidence="3" id="KW-0479">Metal-binding</keyword>
<accession>A0AAX6SLF6</accession>
<dbReference type="SMART" id="SM00282">
    <property type="entry name" value="LamG"/>
    <property type="match status" value="6"/>
</dbReference>
<dbReference type="PANTHER" id="PTHR15036">
    <property type="entry name" value="PIKACHURIN-LIKE PROTEIN"/>
    <property type="match status" value="1"/>
</dbReference>
<evidence type="ECO:0000256" key="18">
    <source>
        <dbReference type="SAM" id="MobiDB-lite"/>
    </source>
</evidence>
<evidence type="ECO:0000256" key="6">
    <source>
        <dbReference type="ARBA" id="ARBA00022837"/>
    </source>
</evidence>
<keyword evidence="5" id="KW-0677">Repeat</keyword>
<dbReference type="GO" id="GO:0046872">
    <property type="term" value="F:metal ion binding"/>
    <property type="evidence" value="ECO:0007669"/>
    <property type="project" value="UniProtKB-KW"/>
</dbReference>
<dbReference type="GO" id="GO:0042734">
    <property type="term" value="C:presynaptic membrane"/>
    <property type="evidence" value="ECO:0007669"/>
    <property type="project" value="UniProtKB-SubCell"/>
</dbReference>
<feature type="transmembrane region" description="Helical" evidence="19">
    <location>
        <begin position="1370"/>
        <end position="1390"/>
    </location>
</feature>
<feature type="domain" description="EGF-like" evidence="22">
    <location>
        <begin position="216"/>
        <end position="253"/>
    </location>
</feature>
<dbReference type="RefSeq" id="XP_021109524.1">
    <property type="nucleotide sequence ID" value="XM_021253865.1"/>
</dbReference>
<keyword evidence="4 20" id="KW-0732">Signal</keyword>
<dbReference type="GeneID" id="101713538"/>
<gene>
    <name evidence="24" type="primary">Nrxn1</name>
</gene>
<dbReference type="GO" id="GO:0007155">
    <property type="term" value="P:cell adhesion"/>
    <property type="evidence" value="ECO:0007669"/>
    <property type="project" value="UniProtKB-KW"/>
</dbReference>
<keyword evidence="15" id="KW-0966">Cell projection</keyword>
<dbReference type="Pfam" id="PF02210">
    <property type="entry name" value="Laminin_G_2"/>
    <property type="match status" value="6"/>
</dbReference>
<comment type="caution">
    <text evidence="17">Lacks conserved residue(s) required for the propagation of feature annotation.</text>
</comment>
<feature type="domain" description="EGF-like" evidence="22">
    <location>
        <begin position="655"/>
        <end position="692"/>
    </location>
</feature>
<feature type="region of interest" description="Disordered" evidence="18">
    <location>
        <begin position="1411"/>
        <end position="1444"/>
    </location>
</feature>
<dbReference type="CDD" id="cd00054">
    <property type="entry name" value="EGF_CA"/>
    <property type="match status" value="1"/>
</dbReference>
<dbReference type="InterPro" id="IPR003585">
    <property type="entry name" value="Neurexin-like"/>
</dbReference>
<dbReference type="Proteomes" id="UP000694906">
    <property type="component" value="Unplaced"/>
</dbReference>
<evidence type="ECO:0000313" key="23">
    <source>
        <dbReference type="Proteomes" id="UP000694906"/>
    </source>
</evidence>
<dbReference type="FunFam" id="2.60.120.200:FF:000005">
    <property type="entry name" value="neurexin-1 isoform X1"/>
    <property type="match status" value="1"/>
</dbReference>
<evidence type="ECO:0000313" key="24">
    <source>
        <dbReference type="RefSeq" id="XP_021109524.1"/>
    </source>
</evidence>
<feature type="domain" description="Laminin G" evidence="21">
    <location>
        <begin position="1096"/>
        <end position="1264"/>
    </location>
</feature>
<dbReference type="SUPFAM" id="SSF49899">
    <property type="entry name" value="Concanavalin A-like lectins/glucanases"/>
    <property type="match status" value="6"/>
</dbReference>
<dbReference type="PROSITE" id="PS50026">
    <property type="entry name" value="EGF_3"/>
    <property type="match status" value="3"/>
</dbReference>
<feature type="domain" description="Laminin G" evidence="21">
    <location>
        <begin position="459"/>
        <end position="651"/>
    </location>
</feature>
<dbReference type="CTD" id="9378"/>
<evidence type="ECO:0000256" key="17">
    <source>
        <dbReference type="PROSITE-ProRule" id="PRU00076"/>
    </source>
</evidence>
<dbReference type="InterPro" id="IPR050372">
    <property type="entry name" value="Neurexin-related_CASP"/>
</dbReference>
<dbReference type="FunFam" id="2.60.120.200:FF:000001">
    <property type="entry name" value="neurexin-1 isoform X1"/>
    <property type="match status" value="1"/>
</dbReference>
<feature type="domain" description="EGF-like" evidence="22">
    <location>
        <begin position="1053"/>
        <end position="1090"/>
    </location>
</feature>
<evidence type="ECO:0000256" key="5">
    <source>
        <dbReference type="ARBA" id="ARBA00022737"/>
    </source>
</evidence>
<evidence type="ECO:0000256" key="8">
    <source>
        <dbReference type="ARBA" id="ARBA00022974"/>
    </source>
</evidence>
<dbReference type="PROSITE" id="PS00010">
    <property type="entry name" value="ASX_HYDROXYL"/>
    <property type="match status" value="1"/>
</dbReference>
<keyword evidence="7" id="KW-0130">Cell adhesion</keyword>
<dbReference type="InterPro" id="IPR000742">
    <property type="entry name" value="EGF"/>
</dbReference>
<evidence type="ECO:0000256" key="20">
    <source>
        <dbReference type="SAM" id="SignalP"/>
    </source>
</evidence>
<dbReference type="Pfam" id="PF00008">
    <property type="entry name" value="EGF"/>
    <property type="match status" value="1"/>
</dbReference>
<evidence type="ECO:0000256" key="1">
    <source>
        <dbReference type="ARBA" id="ARBA00022536"/>
    </source>
</evidence>
<feature type="domain" description="Laminin G" evidence="21">
    <location>
        <begin position="270"/>
        <end position="452"/>
    </location>
</feature>